<dbReference type="PATRIC" id="fig|1678637.3.peg.4178"/>
<accession>A0A0K9XE64</accession>
<name>A0A0K9XE64_9ACTN</name>
<dbReference type="Proteomes" id="UP000037288">
    <property type="component" value="Unassembled WGS sequence"/>
</dbReference>
<sequence length="59" mass="6701">MSGIQRIQSIDRYDLDELIAKAFDEVRTAVTTHSEKSIQTYSHALRALVELRQQVAPEA</sequence>
<gene>
    <name evidence="1" type="ORF">AC230_19435</name>
</gene>
<dbReference type="AlphaFoldDB" id="A0A0K9XE64"/>
<dbReference type="RefSeq" id="WP_049717553.1">
    <property type="nucleotide sequence ID" value="NZ_LFXA01000012.1"/>
</dbReference>
<proteinExistence type="predicted"/>
<organism evidence="1 2">
    <name type="scientific">Streptomyces caatingaensis</name>
    <dbReference type="NCBI Taxonomy" id="1678637"/>
    <lineage>
        <taxon>Bacteria</taxon>
        <taxon>Bacillati</taxon>
        <taxon>Actinomycetota</taxon>
        <taxon>Actinomycetes</taxon>
        <taxon>Kitasatosporales</taxon>
        <taxon>Streptomycetaceae</taxon>
        <taxon>Streptomyces</taxon>
    </lineage>
</organism>
<protein>
    <recommendedName>
        <fullName evidence="3">Integrase</fullName>
    </recommendedName>
</protein>
<evidence type="ECO:0008006" key="3">
    <source>
        <dbReference type="Google" id="ProtNLM"/>
    </source>
</evidence>
<comment type="caution">
    <text evidence="1">The sequence shown here is derived from an EMBL/GenBank/DDBJ whole genome shotgun (WGS) entry which is preliminary data.</text>
</comment>
<keyword evidence="2" id="KW-1185">Reference proteome</keyword>
<dbReference type="EMBL" id="LFXA01000012">
    <property type="protein sequence ID" value="KNB50947.1"/>
    <property type="molecule type" value="Genomic_DNA"/>
</dbReference>
<evidence type="ECO:0000313" key="2">
    <source>
        <dbReference type="Proteomes" id="UP000037288"/>
    </source>
</evidence>
<evidence type="ECO:0000313" key="1">
    <source>
        <dbReference type="EMBL" id="KNB50947.1"/>
    </source>
</evidence>
<reference evidence="2" key="1">
    <citation type="submission" date="2015-07" db="EMBL/GenBank/DDBJ databases">
        <title>Draft genome sequence of Streptomyces sp. CMAA 1322, a bacterium isolated from Caatinga biome, from dry forest semiarid of Brazil.</title>
        <authorList>
            <person name="Santos S.N."/>
            <person name="Gacesa R."/>
            <person name="Taketani R.G."/>
            <person name="Long P.F."/>
            <person name="Melo I.S."/>
        </authorList>
    </citation>
    <scope>NUCLEOTIDE SEQUENCE [LARGE SCALE GENOMIC DNA]</scope>
    <source>
        <strain evidence="2">CMAA 1322</strain>
    </source>
</reference>